<dbReference type="RefSeq" id="WP_186836745.1">
    <property type="nucleotide sequence ID" value="NZ_JACOPD010000004.1"/>
</dbReference>
<dbReference type="EMBL" id="JACOPD010000004">
    <property type="protein sequence ID" value="MBC5680788.1"/>
    <property type="molecule type" value="Genomic_DNA"/>
</dbReference>
<evidence type="ECO:0000256" key="1">
    <source>
        <dbReference type="SAM" id="Phobius"/>
    </source>
</evidence>
<accession>A0ABR7G020</accession>
<comment type="caution">
    <text evidence="2">The sequence shown here is derived from an EMBL/GenBank/DDBJ whole genome shotgun (WGS) entry which is preliminary data.</text>
</comment>
<evidence type="ECO:0000313" key="3">
    <source>
        <dbReference type="Proteomes" id="UP000628463"/>
    </source>
</evidence>
<organism evidence="2 3">
    <name type="scientific">Lachnospira hominis</name>
    <name type="common">ex Liu et al. 2021</name>
    <dbReference type="NCBI Taxonomy" id="2763051"/>
    <lineage>
        <taxon>Bacteria</taxon>
        <taxon>Bacillati</taxon>
        <taxon>Bacillota</taxon>
        <taxon>Clostridia</taxon>
        <taxon>Lachnospirales</taxon>
        <taxon>Lachnospiraceae</taxon>
        <taxon>Lachnospira</taxon>
    </lineage>
</organism>
<name>A0ABR7G020_9FIRM</name>
<keyword evidence="1" id="KW-1133">Transmembrane helix</keyword>
<keyword evidence="1" id="KW-0472">Membrane</keyword>
<protein>
    <submittedName>
        <fullName evidence="2">Uncharacterized protein</fullName>
    </submittedName>
</protein>
<gene>
    <name evidence="2" type="ORF">H8S01_07425</name>
</gene>
<keyword evidence="1" id="KW-0812">Transmembrane</keyword>
<sequence>MKNIKERIIKKQYVAVIFFLGLMLVMVVRMGKNIKTSEIKSSIEMKTQDELGEKFAAEYIGVNMDDSASESGVETEVETVSESEEASDYQYPSGWLDSFNDKVEELKQMFPSGKYWNHMGVESDGTDYLMVTDIPCNHAENGEAYCNLYNGMSDDAYVYKDTSTQCWGFASYLSDYIFGSDAAAERFYNYDSLRVGDQARIQGDSHTVFILEKTDDYVIVAECNADYETCMISWGRKIMREDLQGYYITRWN</sequence>
<keyword evidence="3" id="KW-1185">Reference proteome</keyword>
<evidence type="ECO:0000313" key="2">
    <source>
        <dbReference type="EMBL" id="MBC5680788.1"/>
    </source>
</evidence>
<dbReference type="Proteomes" id="UP000628463">
    <property type="component" value="Unassembled WGS sequence"/>
</dbReference>
<feature type="transmembrane region" description="Helical" evidence="1">
    <location>
        <begin position="12"/>
        <end position="31"/>
    </location>
</feature>
<reference evidence="2 3" key="1">
    <citation type="submission" date="2020-08" db="EMBL/GenBank/DDBJ databases">
        <title>Genome public.</title>
        <authorList>
            <person name="Liu C."/>
            <person name="Sun Q."/>
        </authorList>
    </citation>
    <scope>NUCLEOTIDE SEQUENCE [LARGE SCALE GENOMIC DNA]</scope>
    <source>
        <strain evidence="2 3">NSJ-43</strain>
    </source>
</reference>
<proteinExistence type="predicted"/>